<dbReference type="RefSeq" id="WP_095656744.1">
    <property type="nucleotide sequence ID" value="NZ_NPOA01000013.1"/>
</dbReference>
<organism evidence="8 9">
    <name type="scientific">Virgibacillus profundi</name>
    <dbReference type="NCBI Taxonomy" id="2024555"/>
    <lineage>
        <taxon>Bacteria</taxon>
        <taxon>Bacillati</taxon>
        <taxon>Bacillota</taxon>
        <taxon>Bacilli</taxon>
        <taxon>Bacillales</taxon>
        <taxon>Bacillaceae</taxon>
        <taxon>Virgibacillus</taxon>
    </lineage>
</organism>
<dbReference type="CDD" id="cd01166">
    <property type="entry name" value="KdgK"/>
    <property type="match status" value="1"/>
</dbReference>
<dbReference type="InterPro" id="IPR002139">
    <property type="entry name" value="Ribo/fructo_kinase"/>
</dbReference>
<dbReference type="InterPro" id="IPR002173">
    <property type="entry name" value="Carboh/pur_kinase_PfkB_CS"/>
</dbReference>
<proteinExistence type="inferred from homology"/>
<protein>
    <submittedName>
        <fullName evidence="8">2-dehydro-3-deoxygluconokinase</fullName>
    </submittedName>
</protein>
<dbReference type="PANTHER" id="PTHR43085">
    <property type="entry name" value="HEXOKINASE FAMILY MEMBER"/>
    <property type="match status" value="1"/>
</dbReference>
<keyword evidence="4 6" id="KW-0418">Kinase</keyword>
<evidence type="ECO:0000259" key="7">
    <source>
        <dbReference type="Pfam" id="PF00294"/>
    </source>
</evidence>
<dbReference type="InterPro" id="IPR011611">
    <property type="entry name" value="PfkB_dom"/>
</dbReference>
<accession>A0A2A2IAC0</accession>
<feature type="domain" description="Carbohydrate kinase PfkB" evidence="7">
    <location>
        <begin position="2"/>
        <end position="296"/>
    </location>
</feature>
<sequence>MDVVTIGESMVLFTPDSVGSFIYTEKFNKTIGGAESNVAIALSRLGHEVGWVSRLGTDDFGLYVRNFIRGEGVDTSNVLFDNTLQTAVFFKERKDGEEPKVYYYRENSAISHMKPDDLNEDYIANAKYLHLTGITPALSESCKKMIYQSIHIAKKHNVKIIFDPNIRLKLWSKEEAREVINDIASLCDVVLPGIEEGKILTEEDEPDKIAKKLLQGQTCTVVIKLGKKGAYFATKSEDGYVDGQVVDNIVDPIGAGDGFAAGFISAMIREWPLRKSIDLANRVAAFALTVPGDAEGYPYWSQIESNSQDIILR</sequence>
<dbReference type="PRINTS" id="PR00990">
    <property type="entry name" value="RIBOKINASE"/>
</dbReference>
<dbReference type="GO" id="GO:0006000">
    <property type="term" value="P:fructose metabolic process"/>
    <property type="evidence" value="ECO:0007669"/>
    <property type="project" value="UniProtKB-ARBA"/>
</dbReference>
<dbReference type="Proteomes" id="UP000218887">
    <property type="component" value="Unassembled WGS sequence"/>
</dbReference>
<evidence type="ECO:0000256" key="3">
    <source>
        <dbReference type="ARBA" id="ARBA00022741"/>
    </source>
</evidence>
<dbReference type="PROSITE" id="PS00584">
    <property type="entry name" value="PFKB_KINASES_2"/>
    <property type="match status" value="1"/>
</dbReference>
<dbReference type="AlphaFoldDB" id="A0A2A2IAC0"/>
<dbReference type="InterPro" id="IPR050306">
    <property type="entry name" value="PfkB_Carbo_kinase"/>
</dbReference>
<comment type="similarity">
    <text evidence="1 6">Belongs to the carbohydrate kinase PfkB family.</text>
</comment>
<gene>
    <name evidence="8" type="ORF">CIL05_16975</name>
</gene>
<comment type="caution">
    <text evidence="8">The sequence shown here is derived from an EMBL/GenBank/DDBJ whole genome shotgun (WGS) entry which is preliminary data.</text>
</comment>
<dbReference type="GO" id="GO:0008865">
    <property type="term" value="F:fructokinase activity"/>
    <property type="evidence" value="ECO:0007669"/>
    <property type="project" value="UniProtKB-ARBA"/>
</dbReference>
<dbReference type="SUPFAM" id="SSF53613">
    <property type="entry name" value="Ribokinase-like"/>
    <property type="match status" value="1"/>
</dbReference>
<evidence type="ECO:0000313" key="8">
    <source>
        <dbReference type="EMBL" id="PAV28328.1"/>
    </source>
</evidence>
<keyword evidence="3" id="KW-0547">Nucleotide-binding</keyword>
<evidence type="ECO:0000256" key="2">
    <source>
        <dbReference type="ARBA" id="ARBA00022679"/>
    </source>
</evidence>
<keyword evidence="5" id="KW-0067">ATP-binding</keyword>
<evidence type="ECO:0000256" key="6">
    <source>
        <dbReference type="RuleBase" id="RU003704"/>
    </source>
</evidence>
<reference evidence="8 9" key="1">
    <citation type="submission" date="2017-08" db="EMBL/GenBank/DDBJ databases">
        <title>Virgibacillus indicus sp. nov. and Virgibacillus profoundi sp. nov, two moderately halophilic bacteria isolated from marine sediment by using the Microfluidic Streak Plate.</title>
        <authorList>
            <person name="Xu B."/>
            <person name="Hu B."/>
            <person name="Wang J."/>
            <person name="Zhu Y."/>
            <person name="Huang L."/>
            <person name="Du W."/>
            <person name="Huang Y."/>
        </authorList>
    </citation>
    <scope>NUCLEOTIDE SEQUENCE [LARGE SCALE GENOMIC DNA]</scope>
    <source>
        <strain evidence="8 9">IO3-P3-H5</strain>
    </source>
</reference>
<dbReference type="Gene3D" id="3.40.1190.20">
    <property type="match status" value="1"/>
</dbReference>
<dbReference type="Pfam" id="PF00294">
    <property type="entry name" value="PfkB"/>
    <property type="match status" value="1"/>
</dbReference>
<keyword evidence="2 6" id="KW-0808">Transferase</keyword>
<dbReference type="GO" id="GO:0005524">
    <property type="term" value="F:ATP binding"/>
    <property type="evidence" value="ECO:0007669"/>
    <property type="project" value="UniProtKB-KW"/>
</dbReference>
<evidence type="ECO:0000256" key="5">
    <source>
        <dbReference type="ARBA" id="ARBA00022840"/>
    </source>
</evidence>
<evidence type="ECO:0000313" key="9">
    <source>
        <dbReference type="Proteomes" id="UP000218887"/>
    </source>
</evidence>
<dbReference type="EMBL" id="NPOA01000013">
    <property type="protein sequence ID" value="PAV28328.1"/>
    <property type="molecule type" value="Genomic_DNA"/>
</dbReference>
<keyword evidence="9" id="KW-1185">Reference proteome</keyword>
<name>A0A2A2IAC0_9BACI</name>
<dbReference type="InterPro" id="IPR029056">
    <property type="entry name" value="Ribokinase-like"/>
</dbReference>
<evidence type="ECO:0000256" key="1">
    <source>
        <dbReference type="ARBA" id="ARBA00010688"/>
    </source>
</evidence>
<evidence type="ECO:0000256" key="4">
    <source>
        <dbReference type="ARBA" id="ARBA00022777"/>
    </source>
</evidence>
<dbReference type="OrthoDB" id="9813569at2"/>
<dbReference type="PANTHER" id="PTHR43085:SF1">
    <property type="entry name" value="PSEUDOURIDINE KINASE-RELATED"/>
    <property type="match status" value="1"/>
</dbReference>